<keyword evidence="3" id="KW-0547">Nucleotide-binding</keyword>
<dbReference type="GO" id="GO:0031037">
    <property type="term" value="P:myosin II filament disassembly"/>
    <property type="evidence" value="ECO:0007669"/>
    <property type="project" value="TreeGrafter"/>
</dbReference>
<dbReference type="SMART" id="SM00811">
    <property type="entry name" value="Alpha_kinase"/>
    <property type="match status" value="1"/>
</dbReference>
<keyword evidence="8" id="KW-1185">Reference proteome</keyword>
<accession>A0A0L0VDU2</accession>
<keyword evidence="1" id="KW-0723">Serine/threonine-protein kinase</keyword>
<feature type="domain" description="Alpha-type protein kinase" evidence="6">
    <location>
        <begin position="1"/>
        <end position="186"/>
    </location>
</feature>
<name>A0A0L0VDU2_9BASI</name>
<dbReference type="InterPro" id="IPR051852">
    <property type="entry name" value="Alpha-type_PK"/>
</dbReference>
<dbReference type="AlphaFoldDB" id="A0A0L0VDU2"/>
<keyword evidence="5" id="KW-0067">ATP-binding</keyword>
<dbReference type="PANTHER" id="PTHR45992">
    <property type="entry name" value="EUKARYOTIC ELONGATION FACTOR 2 KINASE-RELATED"/>
    <property type="match status" value="1"/>
</dbReference>
<evidence type="ECO:0000313" key="8">
    <source>
        <dbReference type="Proteomes" id="UP000054564"/>
    </source>
</evidence>
<gene>
    <name evidence="7" type="ORF">PSTG_09576</name>
</gene>
<dbReference type="Proteomes" id="UP000054564">
    <property type="component" value="Unassembled WGS sequence"/>
</dbReference>
<dbReference type="OrthoDB" id="2923034at2759"/>
<evidence type="ECO:0000256" key="5">
    <source>
        <dbReference type="ARBA" id="ARBA00022840"/>
    </source>
</evidence>
<organism evidence="7 8">
    <name type="scientific">Puccinia striiformis f. sp. tritici PST-78</name>
    <dbReference type="NCBI Taxonomy" id="1165861"/>
    <lineage>
        <taxon>Eukaryota</taxon>
        <taxon>Fungi</taxon>
        <taxon>Dikarya</taxon>
        <taxon>Basidiomycota</taxon>
        <taxon>Pucciniomycotina</taxon>
        <taxon>Pucciniomycetes</taxon>
        <taxon>Pucciniales</taxon>
        <taxon>Pucciniaceae</taxon>
        <taxon>Puccinia</taxon>
    </lineage>
</organism>
<dbReference type="CDD" id="cd04515">
    <property type="entry name" value="Alpha_kinase"/>
    <property type="match status" value="1"/>
</dbReference>
<keyword evidence="4" id="KW-0418">Kinase</keyword>
<evidence type="ECO:0000259" key="6">
    <source>
        <dbReference type="PROSITE" id="PS51158"/>
    </source>
</evidence>
<dbReference type="GO" id="GO:1903013">
    <property type="term" value="P:response to differentiation-inducing factor 1"/>
    <property type="evidence" value="ECO:0007669"/>
    <property type="project" value="TreeGrafter"/>
</dbReference>
<dbReference type="EMBL" id="AJIL01000072">
    <property type="protein sequence ID" value="KNE97149.1"/>
    <property type="molecule type" value="Genomic_DNA"/>
</dbReference>
<protein>
    <recommendedName>
        <fullName evidence="6">Alpha-type protein kinase domain-containing protein</fullName>
    </recommendedName>
</protein>
<dbReference type="GO" id="GO:0005524">
    <property type="term" value="F:ATP binding"/>
    <property type="evidence" value="ECO:0007669"/>
    <property type="project" value="UniProtKB-KW"/>
</dbReference>
<sequence>MRKAYATKVKTDMGEGIEHINHWVAKAFGHLLDQYKEILMNCPTLNCHLKHKAQQIVLVRHAVIATGQVTAPTSVYFLEAALVGPYVKYSSNIDFSIPENQPGMDMDLFQILDAFTHWTYNQSNGKYLMSDLQGVGPMLTDPQILDMDPNCWADGNTSSEGIHSFLEMHCCHPGNMVCEALKLGKAVNLKWVKPIQSFDHLLASRNNGTPDLSYFNSVSETQRDC</sequence>
<dbReference type="Gene3D" id="3.20.200.10">
    <property type="entry name" value="MHCK/EF2 kinase"/>
    <property type="match status" value="1"/>
</dbReference>
<reference evidence="8" key="1">
    <citation type="submission" date="2014-03" db="EMBL/GenBank/DDBJ databases">
        <title>The Genome Sequence of Puccinia striiformis f. sp. tritici PST-78.</title>
        <authorList>
            <consortium name="The Broad Institute Genome Sequencing Platform"/>
            <person name="Cuomo C."/>
            <person name="Hulbert S."/>
            <person name="Chen X."/>
            <person name="Walker B."/>
            <person name="Young S.K."/>
            <person name="Zeng Q."/>
            <person name="Gargeya S."/>
            <person name="Fitzgerald M."/>
            <person name="Haas B."/>
            <person name="Abouelleil A."/>
            <person name="Alvarado L."/>
            <person name="Arachchi H.M."/>
            <person name="Berlin A.M."/>
            <person name="Chapman S.B."/>
            <person name="Goldberg J."/>
            <person name="Griggs A."/>
            <person name="Gujja S."/>
            <person name="Hansen M."/>
            <person name="Howarth C."/>
            <person name="Imamovic A."/>
            <person name="Larimer J."/>
            <person name="McCowan C."/>
            <person name="Montmayeur A."/>
            <person name="Murphy C."/>
            <person name="Neiman D."/>
            <person name="Pearson M."/>
            <person name="Priest M."/>
            <person name="Roberts A."/>
            <person name="Saif S."/>
            <person name="Shea T."/>
            <person name="Sisk P."/>
            <person name="Sykes S."/>
            <person name="Wortman J."/>
            <person name="Nusbaum C."/>
            <person name="Birren B."/>
        </authorList>
    </citation>
    <scope>NUCLEOTIDE SEQUENCE [LARGE SCALE GENOMIC DNA]</scope>
    <source>
        <strain evidence="8">race PST-78</strain>
    </source>
</reference>
<evidence type="ECO:0000256" key="1">
    <source>
        <dbReference type="ARBA" id="ARBA00022527"/>
    </source>
</evidence>
<evidence type="ECO:0000256" key="2">
    <source>
        <dbReference type="ARBA" id="ARBA00022679"/>
    </source>
</evidence>
<dbReference type="STRING" id="1165861.A0A0L0VDU2"/>
<dbReference type="Pfam" id="PF02816">
    <property type="entry name" value="Alpha_kinase"/>
    <property type="match status" value="1"/>
</dbReference>
<dbReference type="PROSITE" id="PS51158">
    <property type="entry name" value="ALPHA_KINASE"/>
    <property type="match status" value="1"/>
</dbReference>
<proteinExistence type="predicted"/>
<dbReference type="GO" id="GO:0004674">
    <property type="term" value="F:protein serine/threonine kinase activity"/>
    <property type="evidence" value="ECO:0007669"/>
    <property type="project" value="UniProtKB-KW"/>
</dbReference>
<dbReference type="PANTHER" id="PTHR45992:SF2">
    <property type="entry name" value="EUKARYOTIC ELONGATION FACTOR 2 KINASE"/>
    <property type="match status" value="1"/>
</dbReference>
<keyword evidence="2" id="KW-0808">Transferase</keyword>
<dbReference type="InterPro" id="IPR004166">
    <property type="entry name" value="a-kinase_dom"/>
</dbReference>
<evidence type="ECO:0000256" key="4">
    <source>
        <dbReference type="ARBA" id="ARBA00022777"/>
    </source>
</evidence>
<comment type="caution">
    <text evidence="7">The sequence shown here is derived from an EMBL/GenBank/DDBJ whole genome shotgun (WGS) entry which is preliminary data.</text>
</comment>
<dbReference type="SUPFAM" id="SSF56112">
    <property type="entry name" value="Protein kinase-like (PK-like)"/>
    <property type="match status" value="1"/>
</dbReference>
<dbReference type="InterPro" id="IPR011009">
    <property type="entry name" value="Kinase-like_dom_sf"/>
</dbReference>
<evidence type="ECO:0000313" key="7">
    <source>
        <dbReference type="EMBL" id="KNE97149.1"/>
    </source>
</evidence>
<evidence type="ECO:0000256" key="3">
    <source>
        <dbReference type="ARBA" id="ARBA00022741"/>
    </source>
</evidence>